<proteinExistence type="predicted"/>
<protein>
    <recommendedName>
        <fullName evidence="4">SxtK</fullName>
    </recommendedName>
</protein>
<evidence type="ECO:0000313" key="3">
    <source>
        <dbReference type="Proteomes" id="UP000651156"/>
    </source>
</evidence>
<evidence type="ECO:0008006" key="4">
    <source>
        <dbReference type="Google" id="ProtNLM"/>
    </source>
</evidence>
<keyword evidence="1" id="KW-1133">Transmembrane helix</keyword>
<keyword evidence="3" id="KW-1185">Reference proteome</keyword>
<dbReference type="Proteomes" id="UP000651156">
    <property type="component" value="Unassembled WGS sequence"/>
</dbReference>
<sequence length="104" mass="11894">MKRSATLAVLLLSVVTVLASAYIPVTVYSQANLSEVKLGLPLPFIVQNQNYYPPFPWQTGLRSVWENPTQILWLVFFLDVFIVFGAFSLVLKVFQKFFAQSHRQ</sequence>
<feature type="transmembrane region" description="Helical" evidence="1">
    <location>
        <begin position="71"/>
        <end position="94"/>
    </location>
</feature>
<keyword evidence="1" id="KW-0812">Transmembrane</keyword>
<evidence type="ECO:0000256" key="1">
    <source>
        <dbReference type="SAM" id="Phobius"/>
    </source>
</evidence>
<name>A0ABR9URF6_9CHRO</name>
<evidence type="ECO:0000313" key="2">
    <source>
        <dbReference type="EMBL" id="MBE9190875.1"/>
    </source>
</evidence>
<accession>A0ABR9URF6</accession>
<gene>
    <name evidence="2" type="ORF">IQ230_11030</name>
</gene>
<reference evidence="2 3" key="1">
    <citation type="submission" date="2020-10" db="EMBL/GenBank/DDBJ databases">
        <authorList>
            <person name="Castelo-Branco R."/>
            <person name="Eusebio N."/>
            <person name="Adriana R."/>
            <person name="Vieira A."/>
            <person name="Brugerolle De Fraissinette N."/>
            <person name="Rezende De Castro R."/>
            <person name="Schneider M.P."/>
            <person name="Vasconcelos V."/>
            <person name="Leao P.N."/>
        </authorList>
    </citation>
    <scope>NUCLEOTIDE SEQUENCE [LARGE SCALE GENOMIC DNA]</scope>
    <source>
        <strain evidence="2 3">LEGE 06123</strain>
    </source>
</reference>
<dbReference type="EMBL" id="JADEWN010000023">
    <property type="protein sequence ID" value="MBE9190875.1"/>
    <property type="molecule type" value="Genomic_DNA"/>
</dbReference>
<keyword evidence="1" id="KW-0472">Membrane</keyword>
<comment type="caution">
    <text evidence="2">The sequence shown here is derived from an EMBL/GenBank/DDBJ whole genome shotgun (WGS) entry which is preliminary data.</text>
</comment>
<dbReference type="RefSeq" id="WP_193932047.1">
    <property type="nucleotide sequence ID" value="NZ_CAWPMZ010000048.1"/>
</dbReference>
<organism evidence="2 3">
    <name type="scientific">Gloeocapsopsis crepidinum LEGE 06123</name>
    <dbReference type="NCBI Taxonomy" id="588587"/>
    <lineage>
        <taxon>Bacteria</taxon>
        <taxon>Bacillati</taxon>
        <taxon>Cyanobacteriota</taxon>
        <taxon>Cyanophyceae</taxon>
        <taxon>Oscillatoriophycideae</taxon>
        <taxon>Chroococcales</taxon>
        <taxon>Chroococcaceae</taxon>
        <taxon>Gloeocapsopsis</taxon>
    </lineage>
</organism>